<dbReference type="InterPro" id="IPR022901">
    <property type="entry name" value="snRNP_Sm-like_arc"/>
</dbReference>
<dbReference type="SUPFAM" id="SSF50182">
    <property type="entry name" value="Sm-like ribonucleoproteins"/>
    <property type="match status" value="1"/>
</dbReference>
<dbReference type="Proteomes" id="UP000008120">
    <property type="component" value="Chromosome"/>
</dbReference>
<name>E6N419_CALS0</name>
<organism evidence="5 9">
    <name type="scientific">Caldiarchaeum subterraneum</name>
    <dbReference type="NCBI Taxonomy" id="311458"/>
    <lineage>
        <taxon>Archaea</taxon>
        <taxon>Nitrososphaerota</taxon>
        <taxon>Candidatus Caldarchaeales</taxon>
        <taxon>Candidatus Caldarchaeaceae</taxon>
        <taxon>Candidatus Caldarchaeum</taxon>
    </lineage>
</organism>
<evidence type="ECO:0000313" key="6">
    <source>
        <dbReference type="EMBL" id="BAJ48182.1"/>
    </source>
</evidence>
<dbReference type="PANTHER" id="PTHR10553:SF5">
    <property type="entry name" value="U6 SNRNA-ASSOCIATED SM-LIKE PROTEIN LSM7"/>
    <property type="match status" value="1"/>
</dbReference>
<evidence type="ECO:0000313" key="9">
    <source>
        <dbReference type="Proteomes" id="UP000008120"/>
    </source>
</evidence>
<dbReference type="Gene3D" id="2.30.30.100">
    <property type="match status" value="1"/>
</dbReference>
<dbReference type="InterPro" id="IPR047575">
    <property type="entry name" value="Sm"/>
</dbReference>
<dbReference type="EMBL" id="AP011796">
    <property type="protein sequence ID" value="BAJ47038.1"/>
    <property type="molecule type" value="Genomic_DNA"/>
</dbReference>
<accession>E6N419</accession>
<evidence type="ECO:0000256" key="2">
    <source>
        <dbReference type="ARBA" id="ARBA00021121"/>
    </source>
</evidence>
<comment type="similarity">
    <text evidence="1">Belongs to the snRNP Sm proteins family.</text>
</comment>
<evidence type="ECO:0000259" key="4">
    <source>
        <dbReference type="PROSITE" id="PS52002"/>
    </source>
</evidence>
<gene>
    <name evidence="8" type="ORF">CSUB_C1104</name>
    <name evidence="7" type="ORF">HGMM_F11A11C30</name>
    <name evidence="6" type="ORF">HGMM_F33A05C21</name>
    <name evidence="5" type="ORF">HGMM_F55C09C34</name>
</gene>
<evidence type="ECO:0000256" key="1">
    <source>
        <dbReference type="ARBA" id="ARBA00006850"/>
    </source>
</evidence>
<dbReference type="GO" id="GO:0003723">
    <property type="term" value="F:RNA binding"/>
    <property type="evidence" value="ECO:0007669"/>
    <property type="project" value="InterPro"/>
</dbReference>
<dbReference type="KEGG" id="csu:CSUB_C1104"/>
<dbReference type="BioCyc" id="CCAL311458:G131R-1113-MONOMER"/>
<proteinExistence type="inferred from homology"/>
<dbReference type="PANTHER" id="PTHR10553">
    <property type="entry name" value="SMALL NUCLEAR RIBONUCLEOPROTEIN"/>
    <property type="match status" value="1"/>
</dbReference>
<evidence type="ECO:0000313" key="8">
    <source>
        <dbReference type="EMBL" id="BAJ50956.1"/>
    </source>
</evidence>
<dbReference type="Pfam" id="PF01423">
    <property type="entry name" value="LSM"/>
    <property type="match status" value="1"/>
</dbReference>
<dbReference type="EMBL" id="AP011857">
    <property type="protein sequence ID" value="BAJ48182.1"/>
    <property type="molecule type" value="Genomic_DNA"/>
</dbReference>
<dbReference type="InterPro" id="IPR001163">
    <property type="entry name" value="Sm_dom_euk/arc"/>
</dbReference>
<dbReference type="SMART" id="SM00651">
    <property type="entry name" value="Sm"/>
    <property type="match status" value="1"/>
</dbReference>
<dbReference type="STRING" id="311458.CSUB_C1104"/>
<dbReference type="CDD" id="cd01731">
    <property type="entry name" value="archaeal_Sm1"/>
    <property type="match status" value="1"/>
</dbReference>
<feature type="domain" description="Sm" evidence="4">
    <location>
        <begin position="5"/>
        <end position="74"/>
    </location>
</feature>
<dbReference type="InterPro" id="IPR044641">
    <property type="entry name" value="Lsm7/SmG-like"/>
</dbReference>
<reference evidence="5" key="3">
    <citation type="journal article" date="2012" name="PLoS ONE">
        <title>A Deeply Branching Thermophilic Bacterium with an Ancient Acetyl-CoA Pathway Dominates a Subsurface Ecosystem.</title>
        <authorList>
            <person name="Takami H."/>
            <person name="Noguchi H."/>
            <person name="Takaki Y."/>
            <person name="Uchiyama I."/>
            <person name="Toyoda A."/>
            <person name="Nishi S."/>
            <person name="Chee G.-J."/>
            <person name="Arai W."/>
            <person name="Nunoura T."/>
            <person name="Itoh T."/>
            <person name="Hattori M."/>
            <person name="Takai K."/>
        </authorList>
    </citation>
    <scope>NUCLEOTIDE SEQUENCE</scope>
</reference>
<evidence type="ECO:0000313" key="7">
    <source>
        <dbReference type="EMBL" id="BAJ48238.1"/>
    </source>
</evidence>
<dbReference type="EMBL" id="AP011859">
    <property type="protein sequence ID" value="BAJ48238.1"/>
    <property type="molecule type" value="Genomic_DNA"/>
</dbReference>
<reference evidence="5 9" key="1">
    <citation type="journal article" date="2005" name="Environ. Microbiol.">
        <title>Genetic and functional properties of uncultivated thermophilic crenarchaeotes from a subsurface gold mine as revealed by analysis of genome fragments.</title>
        <authorList>
            <person name="Nunoura T."/>
            <person name="Hirayama H."/>
            <person name="Takami H."/>
            <person name="Oida H."/>
            <person name="Nishi S."/>
            <person name="Shimamura S."/>
            <person name="Suzuki Y."/>
            <person name="Inagaki F."/>
            <person name="Takai K."/>
            <person name="Nealson K.H."/>
            <person name="Horikoshi K."/>
        </authorList>
    </citation>
    <scope>NUCLEOTIDE SEQUENCE [LARGE SCALE GENOMIC DNA]</scope>
</reference>
<protein>
    <recommendedName>
        <fullName evidence="2">Putative snRNP Sm-like protein</fullName>
    </recommendedName>
</protein>
<keyword evidence="3 5" id="KW-0687">Ribonucleoprotein</keyword>
<sequence length="74" mass="8108">MSSDVSLKILSKSVGSTVLVRLRNGKVLRGLLKGYDQHMNIVLEDTDELIDENTQNKLGTIVVRGDSIVMISPP</sequence>
<dbReference type="AlphaFoldDB" id="E6N419"/>
<dbReference type="InterPro" id="IPR010920">
    <property type="entry name" value="LSM_dom_sf"/>
</dbReference>
<evidence type="ECO:0000256" key="3">
    <source>
        <dbReference type="ARBA" id="ARBA00023274"/>
    </source>
</evidence>
<dbReference type="GO" id="GO:1990904">
    <property type="term" value="C:ribonucleoprotein complex"/>
    <property type="evidence" value="ECO:0007669"/>
    <property type="project" value="UniProtKB-KW"/>
</dbReference>
<reference evidence="5 9" key="2">
    <citation type="journal article" date="2011" name="Nucleic Acids Res.">
        <title>Insights into the evolution of Archaea and eukaryotic protein modifier systems revealed by the genome of a novel archaeal group.</title>
        <authorList>
            <person name="Nunoura T."/>
            <person name="Takaki Y."/>
            <person name="Kakuta J."/>
            <person name="Nishi S."/>
            <person name="Sugahara J."/>
            <person name="Kazama H."/>
            <person name="Chee G."/>
            <person name="Hattori M."/>
            <person name="Kanai A."/>
            <person name="Atomi H."/>
            <person name="Takai K."/>
            <person name="Takami H."/>
        </authorList>
    </citation>
    <scope>NUCLEOTIDE SEQUENCE [LARGE SCALE GENOMIC DNA]</scope>
</reference>
<dbReference type="PROSITE" id="PS52002">
    <property type="entry name" value="SM"/>
    <property type="match status" value="1"/>
</dbReference>
<evidence type="ECO:0000313" key="5">
    <source>
        <dbReference type="EMBL" id="BAJ47038.1"/>
    </source>
</evidence>
<dbReference type="EMBL" id="BA000048">
    <property type="protein sequence ID" value="BAJ50956.1"/>
    <property type="molecule type" value="Genomic_DNA"/>
</dbReference>